<keyword evidence="1" id="KW-0472">Membrane</keyword>
<dbReference type="Proteomes" id="UP000198953">
    <property type="component" value="Unassembled WGS sequence"/>
</dbReference>
<feature type="transmembrane region" description="Helical" evidence="1">
    <location>
        <begin position="319"/>
        <end position="343"/>
    </location>
</feature>
<evidence type="ECO:0000256" key="1">
    <source>
        <dbReference type="SAM" id="Phobius"/>
    </source>
</evidence>
<feature type="transmembrane region" description="Helical" evidence="1">
    <location>
        <begin position="26"/>
        <end position="45"/>
    </location>
</feature>
<keyword evidence="1" id="KW-0812">Transmembrane</keyword>
<evidence type="ECO:0000313" key="2">
    <source>
        <dbReference type="EMBL" id="SEM94918.1"/>
    </source>
</evidence>
<accession>A0A1H8CKW5</accession>
<organism evidence="2 3">
    <name type="scientific">Nonomuraea pusilla</name>
    <dbReference type="NCBI Taxonomy" id="46177"/>
    <lineage>
        <taxon>Bacteria</taxon>
        <taxon>Bacillati</taxon>
        <taxon>Actinomycetota</taxon>
        <taxon>Actinomycetes</taxon>
        <taxon>Streptosporangiales</taxon>
        <taxon>Streptosporangiaceae</taxon>
        <taxon>Nonomuraea</taxon>
    </lineage>
</organism>
<name>A0A1H8CKW5_9ACTN</name>
<gene>
    <name evidence="2" type="ORF">SAMN05660976_06435</name>
</gene>
<proteinExistence type="predicted"/>
<evidence type="ECO:0000313" key="3">
    <source>
        <dbReference type="Proteomes" id="UP000198953"/>
    </source>
</evidence>
<feature type="transmembrane region" description="Helical" evidence="1">
    <location>
        <begin position="274"/>
        <end position="298"/>
    </location>
</feature>
<dbReference type="EMBL" id="FOBF01000019">
    <property type="protein sequence ID" value="SEM94918.1"/>
    <property type="molecule type" value="Genomic_DNA"/>
</dbReference>
<feature type="transmembrane region" description="Helical" evidence="1">
    <location>
        <begin position="98"/>
        <end position="123"/>
    </location>
</feature>
<sequence>MVRTGAGRAEAGQAGAGTAAGLRGELWTAGAAVSAVLYAVLRAGWEQAGRWRPLSPVGDDLIVFTGWSAVWLCLAAAAVLAATLAVRPRGPARWVPVVAAYAVGAALVVSGALLLLDVVGVIFPGLGIPVFPLGVFSRAVCVTLGVLVLRAGRRHARRTGRGCAACGRAIRQPAGEPAERAAPPMIPVWAFAGAYAAVLGCLTRIGAQLSLDLGGTGTPTPADRMAGTASQVMFEAGFLLAGTVLPLALVHRWGRVWPRWTPALGGRRVPRPLVLWPAAAVSCGLVAYFGVGLGQMVAERLAGRRPFAGDGGGPELPEAFFWVAVPAYFVWGVGMAVAAVAYARATRASCGDCGG</sequence>
<reference evidence="2 3" key="1">
    <citation type="submission" date="2016-10" db="EMBL/GenBank/DDBJ databases">
        <authorList>
            <person name="de Groot N.N."/>
        </authorList>
    </citation>
    <scope>NUCLEOTIDE SEQUENCE [LARGE SCALE GENOMIC DNA]</scope>
    <source>
        <strain evidence="2 3">DSM 43357</strain>
    </source>
</reference>
<protein>
    <submittedName>
        <fullName evidence="2">Uncharacterized protein</fullName>
    </submittedName>
</protein>
<keyword evidence="3" id="KW-1185">Reference proteome</keyword>
<dbReference type="RefSeq" id="WP_143078831.1">
    <property type="nucleotide sequence ID" value="NZ_FOBF01000019.1"/>
</dbReference>
<dbReference type="STRING" id="46177.SAMN05660976_06435"/>
<dbReference type="AlphaFoldDB" id="A0A1H8CKW5"/>
<feature type="transmembrane region" description="Helical" evidence="1">
    <location>
        <begin position="129"/>
        <end position="149"/>
    </location>
</feature>
<keyword evidence="1" id="KW-1133">Transmembrane helix</keyword>
<feature type="transmembrane region" description="Helical" evidence="1">
    <location>
        <begin position="65"/>
        <end position="86"/>
    </location>
</feature>
<feature type="transmembrane region" description="Helical" evidence="1">
    <location>
        <begin position="232"/>
        <end position="254"/>
    </location>
</feature>
<dbReference type="OrthoDB" id="2717873at2"/>